<sequence>SLGQSTGKRCGLTKNRLKKVFRGINRREERLV</sequence>
<proteinExistence type="predicted"/>
<feature type="non-terminal residue" evidence="1">
    <location>
        <position position="1"/>
    </location>
</feature>
<keyword evidence="2" id="KW-1185">Reference proteome</keyword>
<gene>
    <name evidence="1" type="ORF">LARSCL_LOCUS18589</name>
</gene>
<evidence type="ECO:0000313" key="2">
    <source>
        <dbReference type="Proteomes" id="UP001497382"/>
    </source>
</evidence>
<protein>
    <submittedName>
        <fullName evidence="1">Uncharacterized protein</fullName>
    </submittedName>
</protein>
<organism evidence="1 2">
    <name type="scientific">Larinioides sclopetarius</name>
    <dbReference type="NCBI Taxonomy" id="280406"/>
    <lineage>
        <taxon>Eukaryota</taxon>
        <taxon>Metazoa</taxon>
        <taxon>Ecdysozoa</taxon>
        <taxon>Arthropoda</taxon>
        <taxon>Chelicerata</taxon>
        <taxon>Arachnida</taxon>
        <taxon>Araneae</taxon>
        <taxon>Araneomorphae</taxon>
        <taxon>Entelegynae</taxon>
        <taxon>Araneoidea</taxon>
        <taxon>Araneidae</taxon>
        <taxon>Larinioides</taxon>
    </lineage>
</organism>
<reference evidence="1 2" key="1">
    <citation type="submission" date="2024-04" db="EMBL/GenBank/DDBJ databases">
        <authorList>
            <person name="Rising A."/>
            <person name="Reimegard J."/>
            <person name="Sonavane S."/>
            <person name="Akerstrom W."/>
            <person name="Nylinder S."/>
            <person name="Hedman E."/>
            <person name="Kallberg Y."/>
        </authorList>
    </citation>
    <scope>NUCLEOTIDE SEQUENCE [LARGE SCALE GENOMIC DNA]</scope>
</reference>
<accession>A0AAV2BE75</accession>
<dbReference type="AlphaFoldDB" id="A0AAV2BE75"/>
<comment type="caution">
    <text evidence="1">The sequence shown here is derived from an EMBL/GenBank/DDBJ whole genome shotgun (WGS) entry which is preliminary data.</text>
</comment>
<name>A0AAV2BE75_9ARAC</name>
<dbReference type="EMBL" id="CAXIEN010000340">
    <property type="protein sequence ID" value="CAL1294200.1"/>
    <property type="molecule type" value="Genomic_DNA"/>
</dbReference>
<evidence type="ECO:0000313" key="1">
    <source>
        <dbReference type="EMBL" id="CAL1294200.1"/>
    </source>
</evidence>
<dbReference type="Proteomes" id="UP001497382">
    <property type="component" value="Unassembled WGS sequence"/>
</dbReference>